<dbReference type="CDD" id="cd02440">
    <property type="entry name" value="AdoMet_MTases"/>
    <property type="match status" value="1"/>
</dbReference>
<dbReference type="GO" id="GO:0008173">
    <property type="term" value="F:RNA methyltransferase activity"/>
    <property type="evidence" value="ECO:0007669"/>
    <property type="project" value="InterPro"/>
</dbReference>
<dbReference type="Gene3D" id="3.30.70.1170">
    <property type="entry name" value="Sun protein, domain 3"/>
    <property type="match status" value="1"/>
</dbReference>
<dbReference type="NCBIfam" id="TIGR00446">
    <property type="entry name" value="nop2p"/>
    <property type="match status" value="1"/>
</dbReference>
<comment type="caution">
    <text evidence="6">The sequence shown here is derived from an EMBL/GenBank/DDBJ whole genome shotgun (WGS) entry which is preliminary data.</text>
</comment>
<dbReference type="Proteomes" id="UP000732298">
    <property type="component" value="Unassembled WGS sequence"/>
</dbReference>
<evidence type="ECO:0000256" key="3">
    <source>
        <dbReference type="ARBA" id="ARBA00022691"/>
    </source>
</evidence>
<dbReference type="GO" id="GO:0008757">
    <property type="term" value="F:S-adenosylmethionine-dependent methyltransferase activity"/>
    <property type="evidence" value="ECO:0007669"/>
    <property type="project" value="InterPro"/>
</dbReference>
<keyword evidence="3" id="KW-0949">S-adenosyl-L-methionine</keyword>
<dbReference type="PROSITE" id="PS51686">
    <property type="entry name" value="SAM_MT_RSMB_NOP"/>
    <property type="match status" value="1"/>
</dbReference>
<dbReference type="SUPFAM" id="SSF53335">
    <property type="entry name" value="S-adenosyl-L-methionine-dependent methyltransferases"/>
    <property type="match status" value="1"/>
</dbReference>
<evidence type="ECO:0000256" key="1">
    <source>
        <dbReference type="ARBA" id="ARBA00022603"/>
    </source>
</evidence>
<dbReference type="GO" id="GO:0003723">
    <property type="term" value="F:RNA binding"/>
    <property type="evidence" value="ECO:0007669"/>
    <property type="project" value="UniProtKB-KW"/>
</dbReference>
<dbReference type="InterPro" id="IPR011023">
    <property type="entry name" value="Nop2p"/>
</dbReference>
<evidence type="ECO:0000256" key="4">
    <source>
        <dbReference type="ARBA" id="ARBA00022884"/>
    </source>
</evidence>
<dbReference type="InterPro" id="IPR001678">
    <property type="entry name" value="MeTrfase_RsmB-F_NOP2_dom"/>
</dbReference>
<name>A0A8T3YIG1_9ARCH</name>
<dbReference type="InterPro" id="IPR023267">
    <property type="entry name" value="RCMT"/>
</dbReference>
<dbReference type="PRINTS" id="PR02008">
    <property type="entry name" value="RCMTFAMILY"/>
</dbReference>
<protein>
    <submittedName>
        <fullName evidence="6">RsmB/NOP family class I SAM-dependent RNA methyltransferase</fullName>
    </submittedName>
</protein>
<keyword evidence="2" id="KW-0808">Transferase</keyword>
<dbReference type="AlphaFoldDB" id="A0A8T3YIG1"/>
<dbReference type="GO" id="GO:0006396">
    <property type="term" value="P:RNA processing"/>
    <property type="evidence" value="ECO:0007669"/>
    <property type="project" value="InterPro"/>
</dbReference>
<evidence type="ECO:0000313" key="7">
    <source>
        <dbReference type="Proteomes" id="UP000732298"/>
    </source>
</evidence>
<dbReference type="Pfam" id="PF01189">
    <property type="entry name" value="Methyltr_RsmB-F"/>
    <property type="match status" value="1"/>
</dbReference>
<dbReference type="GO" id="GO:0001510">
    <property type="term" value="P:RNA methylation"/>
    <property type="evidence" value="ECO:0007669"/>
    <property type="project" value="InterPro"/>
</dbReference>
<dbReference type="InterPro" id="IPR029063">
    <property type="entry name" value="SAM-dependent_MTases_sf"/>
</dbReference>
<dbReference type="Gene3D" id="3.40.50.150">
    <property type="entry name" value="Vaccinia Virus protein VP39"/>
    <property type="match status" value="1"/>
</dbReference>
<keyword evidence="1 6" id="KW-0489">Methyltransferase</keyword>
<reference evidence="6" key="1">
    <citation type="submission" date="2020-07" db="EMBL/GenBank/DDBJ databases">
        <title>Huge and variable diversity of episymbiotic CPR bacteria and DPANN archaea in groundwater ecosystems.</title>
        <authorList>
            <person name="He C.Y."/>
            <person name="Keren R."/>
            <person name="Whittaker M."/>
            <person name="Farag I.F."/>
            <person name="Doudna J."/>
            <person name="Cate J.H.D."/>
            <person name="Banfield J.F."/>
        </authorList>
    </citation>
    <scope>NUCLEOTIDE SEQUENCE</scope>
    <source>
        <strain evidence="6">NC_groundwater_1296_Ag_S-0.2um_52_80</strain>
    </source>
</reference>
<proteinExistence type="predicted"/>
<dbReference type="InterPro" id="IPR049560">
    <property type="entry name" value="MeTrfase_RsmB-F_NOP2_cat"/>
</dbReference>
<evidence type="ECO:0000313" key="6">
    <source>
        <dbReference type="EMBL" id="MBI4210043.1"/>
    </source>
</evidence>
<gene>
    <name evidence="6" type="ORF">HY544_00865</name>
</gene>
<evidence type="ECO:0000256" key="2">
    <source>
        <dbReference type="ARBA" id="ARBA00022679"/>
    </source>
</evidence>
<dbReference type="PANTHER" id="PTHR22807">
    <property type="entry name" value="NOP2 YEAST -RELATED NOL1/NOP2/FMU SUN DOMAIN-CONTAINING"/>
    <property type="match status" value="1"/>
</dbReference>
<accession>A0A8T3YIG1</accession>
<evidence type="ECO:0000259" key="5">
    <source>
        <dbReference type="PROSITE" id="PS51686"/>
    </source>
</evidence>
<sequence length="297" mass="33128">MDKYSGILGSESAEFFEYCSRKIPKSIWLNSLMAKPEIIASDLERKGWRLKRLFHENAFALEGVQKPGSSKEFRDGMFNLQEKAAMVPAIVLGPEENDLVLDAAAAPGNKTLQLACLMSGKGRIVAIDKSAERVKSLRFNVKKFGMSNVIAQRSDLLLAKKEAIFDRILLDAPCSSEGIVRKDYDALADWSQELVERKAGLQKRMIEAAFRLLRKGGTLVYSTCSFAPEENERVVAGLASSGGAELEKISVKGLVTRPGIEEYNGEEYGTEMRKCARIYPQDNDTQQFFVAKVRKMR</sequence>
<feature type="domain" description="SAM-dependent MTase RsmB/NOP-type" evidence="5">
    <location>
        <begin position="15"/>
        <end position="296"/>
    </location>
</feature>
<dbReference type="PANTHER" id="PTHR22807:SF30">
    <property type="entry name" value="28S RRNA (CYTOSINE(4447)-C(5))-METHYLTRANSFERASE-RELATED"/>
    <property type="match status" value="1"/>
</dbReference>
<dbReference type="EMBL" id="JACQPB010000010">
    <property type="protein sequence ID" value="MBI4210043.1"/>
    <property type="molecule type" value="Genomic_DNA"/>
</dbReference>
<keyword evidence="4" id="KW-0694">RNA-binding</keyword>
<organism evidence="6 7">
    <name type="scientific">Candidatus Iainarchaeum sp</name>
    <dbReference type="NCBI Taxonomy" id="3101447"/>
    <lineage>
        <taxon>Archaea</taxon>
        <taxon>Candidatus Iainarchaeota</taxon>
        <taxon>Candidatus Iainarchaeia</taxon>
        <taxon>Candidatus Iainarchaeales</taxon>
        <taxon>Candidatus Iainarchaeaceae</taxon>
        <taxon>Candidatus Iainarchaeum</taxon>
    </lineage>
</organism>